<evidence type="ECO:0000313" key="1">
    <source>
        <dbReference type="EMBL" id="CBI34096.3"/>
    </source>
</evidence>
<organism evidence="1 2">
    <name type="scientific">Vitis vinifera</name>
    <name type="common">Grape</name>
    <dbReference type="NCBI Taxonomy" id="29760"/>
    <lineage>
        <taxon>Eukaryota</taxon>
        <taxon>Viridiplantae</taxon>
        <taxon>Streptophyta</taxon>
        <taxon>Embryophyta</taxon>
        <taxon>Tracheophyta</taxon>
        <taxon>Spermatophyta</taxon>
        <taxon>Magnoliopsida</taxon>
        <taxon>eudicotyledons</taxon>
        <taxon>Gunneridae</taxon>
        <taxon>Pentapetalae</taxon>
        <taxon>rosids</taxon>
        <taxon>Vitales</taxon>
        <taxon>Vitaceae</taxon>
        <taxon>Viteae</taxon>
        <taxon>Vitis</taxon>
    </lineage>
</organism>
<dbReference type="AlphaFoldDB" id="D7TUC1"/>
<reference evidence="2" key="1">
    <citation type="journal article" date="2007" name="Nature">
        <title>The grapevine genome sequence suggests ancestral hexaploidization in major angiosperm phyla.</title>
        <authorList>
            <consortium name="The French-Italian Public Consortium for Grapevine Genome Characterization."/>
            <person name="Jaillon O."/>
            <person name="Aury J.-M."/>
            <person name="Noel B."/>
            <person name="Policriti A."/>
            <person name="Clepet C."/>
            <person name="Casagrande A."/>
            <person name="Choisne N."/>
            <person name="Aubourg S."/>
            <person name="Vitulo N."/>
            <person name="Jubin C."/>
            <person name="Vezzi A."/>
            <person name="Legeai F."/>
            <person name="Hugueney P."/>
            <person name="Dasilva C."/>
            <person name="Horner D."/>
            <person name="Mica E."/>
            <person name="Jublot D."/>
            <person name="Poulain J."/>
            <person name="Bruyere C."/>
            <person name="Billault A."/>
            <person name="Segurens B."/>
            <person name="Gouyvenoux M."/>
            <person name="Ugarte E."/>
            <person name="Cattonaro F."/>
            <person name="Anthouard V."/>
            <person name="Vico V."/>
            <person name="Del Fabbro C."/>
            <person name="Alaux M."/>
            <person name="Di Gaspero G."/>
            <person name="Dumas V."/>
            <person name="Felice N."/>
            <person name="Paillard S."/>
            <person name="Juman I."/>
            <person name="Moroldo M."/>
            <person name="Scalabrin S."/>
            <person name="Canaguier A."/>
            <person name="Le Clainche I."/>
            <person name="Malacrida G."/>
            <person name="Durand E."/>
            <person name="Pesole G."/>
            <person name="Laucou V."/>
            <person name="Chatelet P."/>
            <person name="Merdinoglu D."/>
            <person name="Delledonne M."/>
            <person name="Pezzotti M."/>
            <person name="Lecharny A."/>
            <person name="Scarpelli C."/>
            <person name="Artiguenave F."/>
            <person name="Pe M.E."/>
            <person name="Valle G."/>
            <person name="Morgante M."/>
            <person name="Caboche M."/>
            <person name="Adam-Blondon A.-F."/>
            <person name="Weissenbach J."/>
            <person name="Quetier F."/>
            <person name="Wincker P."/>
        </authorList>
    </citation>
    <scope>NUCLEOTIDE SEQUENCE [LARGE SCALE GENOMIC DNA]</scope>
    <source>
        <strain evidence="2">cv. Pinot noir / PN40024</strain>
    </source>
</reference>
<gene>
    <name evidence="1" type="ordered locus">VIT_03s0017g01630</name>
</gene>
<dbReference type="PaxDb" id="29760-VIT_03s0017g01630.t01"/>
<dbReference type="HOGENOM" id="CLU_3176469_0_0_1"/>
<evidence type="ECO:0000313" key="2">
    <source>
        <dbReference type="Proteomes" id="UP000009183"/>
    </source>
</evidence>
<accession>D7TUC1</accession>
<protein>
    <submittedName>
        <fullName evidence="1">Uncharacterized protein</fullName>
    </submittedName>
</protein>
<keyword evidence="2" id="KW-1185">Reference proteome</keyword>
<dbReference type="Proteomes" id="UP000009183">
    <property type="component" value="Chromosome 3"/>
</dbReference>
<sequence>MAKCPCTSAVSPLTTSVILATPAPPSALTSSTDSKFYNTWAMKLFVY</sequence>
<dbReference type="EMBL" id="FN596248">
    <property type="protein sequence ID" value="CBI34096.3"/>
    <property type="molecule type" value="Genomic_DNA"/>
</dbReference>
<name>D7TUC1_VITVI</name>
<dbReference type="InParanoid" id="D7TUC1"/>
<proteinExistence type="predicted"/>